<organism evidence="1">
    <name type="scientific">Lepeophtheirus salmonis</name>
    <name type="common">Salmon louse</name>
    <name type="synonym">Caligus salmonis</name>
    <dbReference type="NCBI Taxonomy" id="72036"/>
    <lineage>
        <taxon>Eukaryota</taxon>
        <taxon>Metazoa</taxon>
        <taxon>Ecdysozoa</taxon>
        <taxon>Arthropoda</taxon>
        <taxon>Crustacea</taxon>
        <taxon>Multicrustacea</taxon>
        <taxon>Hexanauplia</taxon>
        <taxon>Copepoda</taxon>
        <taxon>Siphonostomatoida</taxon>
        <taxon>Caligidae</taxon>
        <taxon>Lepeophtheirus</taxon>
    </lineage>
</organism>
<dbReference type="EMBL" id="HACA01023246">
    <property type="protein sequence ID" value="CDW40607.1"/>
    <property type="molecule type" value="Transcribed_RNA"/>
</dbReference>
<reference evidence="1" key="1">
    <citation type="submission" date="2014-05" db="EMBL/GenBank/DDBJ databases">
        <authorList>
            <person name="Chronopoulou M."/>
        </authorList>
    </citation>
    <scope>NUCLEOTIDE SEQUENCE</scope>
    <source>
        <tissue evidence="1">Whole organism</tissue>
    </source>
</reference>
<evidence type="ECO:0000313" key="1">
    <source>
        <dbReference type="EMBL" id="CDW40607.1"/>
    </source>
</evidence>
<accession>A0A0K2URV6</accession>
<sequence length="73" mass="8530">MNCLANELSLAHRTTRIAHKHQLGISVFHKDPTLPYDRGNESQEARKVPENHHMDQAMLVNCEIFLEKEHFHN</sequence>
<name>A0A0K2URV6_LEPSM</name>
<protein>
    <submittedName>
        <fullName evidence="1">Uncharacterized protein</fullName>
    </submittedName>
</protein>
<proteinExistence type="predicted"/>
<dbReference type="AlphaFoldDB" id="A0A0K2URV6"/>